<sequence>AETQIINRAANINNLINSQEVYNWIKDSNDLYEKSNESGIGTSADKKLEFEIYQKAANLGNAHGMNNLGCCYESGIGTDVDKQKAFELYQKAASLGNPYGMNNLGHCYHNGIGTNIDKKKAFEFYQKATDLGNLYGMNNLGNCYISGIGTAYMYEHGYGVMKDMNQPSGTLGGSLVEFGLFEILGSLEEPS</sequence>
<dbReference type="InterPro" id="IPR006597">
    <property type="entry name" value="Sel1-like"/>
</dbReference>
<organism evidence="1 2">
    <name type="scientific">Glomus cerebriforme</name>
    <dbReference type="NCBI Taxonomy" id="658196"/>
    <lineage>
        <taxon>Eukaryota</taxon>
        <taxon>Fungi</taxon>
        <taxon>Fungi incertae sedis</taxon>
        <taxon>Mucoromycota</taxon>
        <taxon>Glomeromycotina</taxon>
        <taxon>Glomeromycetes</taxon>
        <taxon>Glomerales</taxon>
        <taxon>Glomeraceae</taxon>
        <taxon>Glomus</taxon>
    </lineage>
</organism>
<gene>
    <name evidence="1" type="ORF">C1645_835420</name>
</gene>
<dbReference type="Pfam" id="PF08238">
    <property type="entry name" value="Sel1"/>
    <property type="match status" value="4"/>
</dbReference>
<dbReference type="STRING" id="658196.A0A397SIR5"/>
<proteinExistence type="predicted"/>
<dbReference type="SUPFAM" id="SSF81901">
    <property type="entry name" value="HCP-like"/>
    <property type="match status" value="1"/>
</dbReference>
<dbReference type="PANTHER" id="PTHR43628">
    <property type="entry name" value="ACTIVATOR OF C KINASE PROTEIN 1-RELATED"/>
    <property type="match status" value="1"/>
</dbReference>
<evidence type="ECO:0000313" key="2">
    <source>
        <dbReference type="Proteomes" id="UP000265703"/>
    </source>
</evidence>
<protein>
    <recommendedName>
        <fullName evidence="3">HCP-like protein</fullName>
    </recommendedName>
</protein>
<accession>A0A397SIR5</accession>
<comment type="caution">
    <text evidence="1">The sequence shown here is derived from an EMBL/GenBank/DDBJ whole genome shotgun (WGS) entry which is preliminary data.</text>
</comment>
<evidence type="ECO:0000313" key="1">
    <source>
        <dbReference type="EMBL" id="RIA82404.1"/>
    </source>
</evidence>
<feature type="non-terminal residue" evidence="1">
    <location>
        <position position="1"/>
    </location>
</feature>
<dbReference type="SMART" id="SM00671">
    <property type="entry name" value="SEL1"/>
    <property type="match status" value="2"/>
</dbReference>
<dbReference type="EMBL" id="QKYT01000669">
    <property type="protein sequence ID" value="RIA82404.1"/>
    <property type="molecule type" value="Genomic_DNA"/>
</dbReference>
<dbReference type="Gene3D" id="1.25.40.10">
    <property type="entry name" value="Tetratricopeptide repeat domain"/>
    <property type="match status" value="1"/>
</dbReference>
<keyword evidence="2" id="KW-1185">Reference proteome</keyword>
<dbReference type="PANTHER" id="PTHR43628:SF1">
    <property type="entry name" value="CHITIN SYNTHASE REGULATORY FACTOR 2-RELATED"/>
    <property type="match status" value="1"/>
</dbReference>
<dbReference type="Proteomes" id="UP000265703">
    <property type="component" value="Unassembled WGS sequence"/>
</dbReference>
<dbReference type="InterPro" id="IPR011990">
    <property type="entry name" value="TPR-like_helical_dom_sf"/>
</dbReference>
<evidence type="ECO:0008006" key="3">
    <source>
        <dbReference type="Google" id="ProtNLM"/>
    </source>
</evidence>
<reference evidence="1 2" key="1">
    <citation type="submission" date="2018-06" db="EMBL/GenBank/DDBJ databases">
        <title>Comparative genomics reveals the genomic features of Rhizophagus irregularis, R. cerebriforme, R. diaphanum and Gigaspora rosea, and their symbiotic lifestyle signature.</title>
        <authorList>
            <person name="Morin E."/>
            <person name="San Clemente H."/>
            <person name="Chen E.C.H."/>
            <person name="De La Providencia I."/>
            <person name="Hainaut M."/>
            <person name="Kuo A."/>
            <person name="Kohler A."/>
            <person name="Murat C."/>
            <person name="Tang N."/>
            <person name="Roy S."/>
            <person name="Loubradou J."/>
            <person name="Henrissat B."/>
            <person name="Grigoriev I.V."/>
            <person name="Corradi N."/>
            <person name="Roux C."/>
            <person name="Martin F.M."/>
        </authorList>
    </citation>
    <scope>NUCLEOTIDE SEQUENCE [LARGE SCALE GENOMIC DNA]</scope>
    <source>
        <strain evidence="1 2">DAOM 227022</strain>
    </source>
</reference>
<dbReference type="AlphaFoldDB" id="A0A397SIR5"/>
<name>A0A397SIR5_9GLOM</name>
<dbReference type="OrthoDB" id="9922773at2759"/>
<dbReference type="InterPro" id="IPR052945">
    <property type="entry name" value="Mitotic_Regulator"/>
</dbReference>